<feature type="region of interest" description="Disordered" evidence="1">
    <location>
        <begin position="11"/>
        <end position="44"/>
    </location>
</feature>
<sequence length="44" mass="5270">MTVFRDLADFSMGMNVPPPAMSREEFEARKADLRRKRENERRVE</sequence>
<evidence type="ECO:0000313" key="3">
    <source>
        <dbReference type="Proteomes" id="UP000265520"/>
    </source>
</evidence>
<dbReference type="AlphaFoldDB" id="A0A392U3I5"/>
<accession>A0A392U3I5</accession>
<feature type="compositionally biased region" description="Basic and acidic residues" evidence="1">
    <location>
        <begin position="22"/>
        <end position="44"/>
    </location>
</feature>
<protein>
    <submittedName>
        <fullName evidence="2">E3 ubiquitin-protein ligase RBBP6-like</fullName>
    </submittedName>
</protein>
<dbReference type="EMBL" id="LXQA010728984">
    <property type="protein sequence ID" value="MCI68023.1"/>
    <property type="molecule type" value="Genomic_DNA"/>
</dbReference>
<evidence type="ECO:0000256" key="1">
    <source>
        <dbReference type="SAM" id="MobiDB-lite"/>
    </source>
</evidence>
<keyword evidence="3" id="KW-1185">Reference proteome</keyword>
<reference evidence="2 3" key="1">
    <citation type="journal article" date="2018" name="Front. Plant Sci.">
        <title>Red Clover (Trifolium pratense) and Zigzag Clover (T. medium) - A Picture of Genomic Similarities and Differences.</title>
        <authorList>
            <person name="Dluhosova J."/>
            <person name="Istvanek J."/>
            <person name="Nedelnik J."/>
            <person name="Repkova J."/>
        </authorList>
    </citation>
    <scope>NUCLEOTIDE SEQUENCE [LARGE SCALE GENOMIC DNA]</scope>
    <source>
        <strain evidence="3">cv. 10/8</strain>
        <tissue evidence="2">Leaf</tissue>
    </source>
</reference>
<name>A0A392U3I5_9FABA</name>
<feature type="non-terminal residue" evidence="2">
    <location>
        <position position="44"/>
    </location>
</feature>
<proteinExistence type="predicted"/>
<evidence type="ECO:0000313" key="2">
    <source>
        <dbReference type="EMBL" id="MCI68023.1"/>
    </source>
</evidence>
<dbReference type="Proteomes" id="UP000265520">
    <property type="component" value="Unassembled WGS sequence"/>
</dbReference>
<organism evidence="2 3">
    <name type="scientific">Trifolium medium</name>
    <dbReference type="NCBI Taxonomy" id="97028"/>
    <lineage>
        <taxon>Eukaryota</taxon>
        <taxon>Viridiplantae</taxon>
        <taxon>Streptophyta</taxon>
        <taxon>Embryophyta</taxon>
        <taxon>Tracheophyta</taxon>
        <taxon>Spermatophyta</taxon>
        <taxon>Magnoliopsida</taxon>
        <taxon>eudicotyledons</taxon>
        <taxon>Gunneridae</taxon>
        <taxon>Pentapetalae</taxon>
        <taxon>rosids</taxon>
        <taxon>fabids</taxon>
        <taxon>Fabales</taxon>
        <taxon>Fabaceae</taxon>
        <taxon>Papilionoideae</taxon>
        <taxon>50 kb inversion clade</taxon>
        <taxon>NPAAA clade</taxon>
        <taxon>Hologalegina</taxon>
        <taxon>IRL clade</taxon>
        <taxon>Trifolieae</taxon>
        <taxon>Trifolium</taxon>
    </lineage>
</organism>
<comment type="caution">
    <text evidence="2">The sequence shown here is derived from an EMBL/GenBank/DDBJ whole genome shotgun (WGS) entry which is preliminary data.</text>
</comment>